<keyword evidence="2" id="KW-0677">Repeat</keyword>
<evidence type="ECO:0000256" key="2">
    <source>
        <dbReference type="ARBA" id="ARBA00022737"/>
    </source>
</evidence>
<accession>A0A7R8CW88</accession>
<dbReference type="OrthoDB" id="6380985at2759"/>
<dbReference type="InterPro" id="IPR050541">
    <property type="entry name" value="LRR_TM_domain-containing"/>
</dbReference>
<keyword evidence="1" id="KW-0433">Leucine-rich repeat</keyword>
<proteinExistence type="predicted"/>
<evidence type="ECO:0000313" key="4">
    <source>
        <dbReference type="Proteomes" id="UP000675881"/>
    </source>
</evidence>
<organism evidence="3 4">
    <name type="scientific">Lepeophtheirus salmonis</name>
    <name type="common">Salmon louse</name>
    <name type="synonym">Caligus salmonis</name>
    <dbReference type="NCBI Taxonomy" id="72036"/>
    <lineage>
        <taxon>Eukaryota</taxon>
        <taxon>Metazoa</taxon>
        <taxon>Ecdysozoa</taxon>
        <taxon>Arthropoda</taxon>
        <taxon>Crustacea</taxon>
        <taxon>Multicrustacea</taxon>
        <taxon>Hexanauplia</taxon>
        <taxon>Copepoda</taxon>
        <taxon>Siphonostomatoida</taxon>
        <taxon>Caligidae</taxon>
        <taxon>Lepeophtheirus</taxon>
    </lineage>
</organism>
<dbReference type="SUPFAM" id="SSF52058">
    <property type="entry name" value="L domain-like"/>
    <property type="match status" value="1"/>
</dbReference>
<dbReference type="PROSITE" id="PS51450">
    <property type="entry name" value="LRR"/>
    <property type="match status" value="3"/>
</dbReference>
<dbReference type="GO" id="GO:0005886">
    <property type="term" value="C:plasma membrane"/>
    <property type="evidence" value="ECO:0007669"/>
    <property type="project" value="TreeGrafter"/>
</dbReference>
<dbReference type="InterPro" id="IPR003591">
    <property type="entry name" value="Leu-rich_rpt_typical-subtyp"/>
</dbReference>
<gene>
    <name evidence="3" type="ORF">LSAA_8601</name>
</gene>
<dbReference type="SMART" id="SM00369">
    <property type="entry name" value="LRR_TYP"/>
    <property type="match status" value="7"/>
</dbReference>
<dbReference type="Gene3D" id="3.80.10.10">
    <property type="entry name" value="Ribonuclease Inhibitor"/>
    <property type="match status" value="3"/>
</dbReference>
<dbReference type="PANTHER" id="PTHR24369">
    <property type="entry name" value="ANTIGEN BSP, PUTATIVE-RELATED"/>
    <property type="match status" value="1"/>
</dbReference>
<dbReference type="Pfam" id="PF13855">
    <property type="entry name" value="LRR_8"/>
    <property type="match status" value="2"/>
</dbReference>
<keyword evidence="4" id="KW-1185">Reference proteome</keyword>
<name>A0A7R8CW88_LEPSM</name>
<dbReference type="Proteomes" id="UP000675881">
    <property type="component" value="Chromosome 4"/>
</dbReference>
<evidence type="ECO:0000313" key="3">
    <source>
        <dbReference type="EMBL" id="CAF2918476.1"/>
    </source>
</evidence>
<dbReference type="EMBL" id="HG994583">
    <property type="protein sequence ID" value="CAF2918476.1"/>
    <property type="molecule type" value="Genomic_DNA"/>
</dbReference>
<protein>
    <submittedName>
        <fullName evidence="3">(salmon louse) hypothetical protein</fullName>
    </submittedName>
</protein>
<dbReference type="InterPro" id="IPR032675">
    <property type="entry name" value="LRR_dom_sf"/>
</dbReference>
<dbReference type="AlphaFoldDB" id="A0A7R8CW88"/>
<dbReference type="InterPro" id="IPR001611">
    <property type="entry name" value="Leu-rich_rpt"/>
</dbReference>
<sequence length="503" mass="57299">MVNKVASIIHCCHSHIEIKHFMIRRRGRATSSSRRRKYVGQGSQIPKSLWYPPHLQKCNCDDEKLVVTCIRADLMYMPNTLNPGLRTIVYKYNRFPTVDVSLNFLTELSFSKSKKDLIDLNLENNKITQINNLTFYGLSNLQVLNFRSNNVEALEGQPFLFAKRLQKINFARNRISRISNTSFVDLPDLRILNLENNLLTSIPTDAFKPLVDLAELYLSGNPFISIPDGSFATFRSLIALDLSSCRLTSLSIGSFQGLGTLRKLKLSDNELKSIPDGAIRDSVPNLEELYIGPESIHFSDFIIWTRSAEHLEHVVISENRHLKAISEVTFGDDSPSLMHLRHFDLAENGLETLSEALLPNWLKIKVIDLTGNPWRCDCETTWLPLRNVERIYPTTENAMQFLPRQTIEMIRHFMTINGSSFGSGNSGDGGGPPEETLIVIISVASVVSVLILNWFFKEYRWKASSPDSHREYAKTPYDDDFFFHNNAQNYQYSTGRSIPVTEL</sequence>
<reference evidence="3" key="1">
    <citation type="submission" date="2021-02" db="EMBL/GenBank/DDBJ databases">
        <authorList>
            <person name="Bekaert M."/>
        </authorList>
    </citation>
    <scope>NUCLEOTIDE SEQUENCE</scope>
    <source>
        <strain evidence="3">IoA-00</strain>
    </source>
</reference>
<evidence type="ECO:0000256" key="1">
    <source>
        <dbReference type="ARBA" id="ARBA00022614"/>
    </source>
</evidence>
<dbReference type="PANTHER" id="PTHR24369:SF211">
    <property type="entry name" value="LEUCINE-RICH REPEAT-CONTAINING PROTEIN 15-LIKE"/>
    <property type="match status" value="1"/>
</dbReference>